<feature type="transmembrane region" description="Helical" evidence="2">
    <location>
        <begin position="177"/>
        <end position="202"/>
    </location>
</feature>
<dbReference type="AlphaFoldDB" id="A0A7D9D846"/>
<dbReference type="PROSITE" id="PS01285">
    <property type="entry name" value="FA58C_1"/>
    <property type="match status" value="1"/>
</dbReference>
<keyword evidence="2" id="KW-0472">Membrane</keyword>
<protein>
    <submittedName>
        <fullName evidence="3">Uncharacterized protein</fullName>
    </submittedName>
</protein>
<comment type="caution">
    <text evidence="3">The sequence shown here is derived from an EMBL/GenBank/DDBJ whole genome shotgun (WGS) entry which is preliminary data.</text>
</comment>
<keyword evidence="2" id="KW-0812">Transmembrane</keyword>
<reference evidence="3" key="1">
    <citation type="submission" date="2020-04" db="EMBL/GenBank/DDBJ databases">
        <authorList>
            <person name="Alioto T."/>
            <person name="Alioto T."/>
            <person name="Gomez Garrido J."/>
        </authorList>
    </citation>
    <scope>NUCLEOTIDE SEQUENCE</scope>
    <source>
        <strain evidence="3">A484AB</strain>
    </source>
</reference>
<dbReference type="InterPro" id="IPR000421">
    <property type="entry name" value="FA58C"/>
</dbReference>
<evidence type="ECO:0000256" key="2">
    <source>
        <dbReference type="SAM" id="Phobius"/>
    </source>
</evidence>
<keyword evidence="4" id="KW-1185">Reference proteome</keyword>
<dbReference type="Gene3D" id="2.60.120.260">
    <property type="entry name" value="Galactose-binding domain-like"/>
    <property type="match status" value="1"/>
</dbReference>
<dbReference type="Pfam" id="PF00754">
    <property type="entry name" value="F5_F8_type_C"/>
    <property type="match status" value="1"/>
</dbReference>
<dbReference type="PANTHER" id="PTHR24543:SF325">
    <property type="entry name" value="F5_8 TYPE C DOMAIN-CONTAINING PROTEIN"/>
    <property type="match status" value="1"/>
</dbReference>
<sequence length="338" mass="38739">MIFLLSCPLDCGEAIGIGQGEIPDDDITASSSYDDLSQGARGRLDIKYQPPRKSGWCARVNNQNQYLQIDLEVDSELTGVATQGRGREPYSHWVTKYYVSLREEEGPWFNFTRPKQAKPVIFTGNSDSFSTVFHSFNRTVKVRYVRFHPVEWNVQICMRVELYGCLGRKLVIEDDDLLIMFIILLAFVCFFFILLLILLLTMRRLLKLLERRADDKTRSEISLRDSIDGDRLFKLDRSTGDTYIPEEPTQGTFTKTSKQGGTNGKDKPVYATIQKSKQKSKPVDDYGYTEPETKEKKAKKLGDSTDAKIILVDADEEDEKRRIVERKSKEGKMETIDL</sequence>
<proteinExistence type="predicted"/>
<dbReference type="PROSITE" id="PS01286">
    <property type="entry name" value="FA58C_2"/>
    <property type="match status" value="1"/>
</dbReference>
<accession>A0A7D9D846</accession>
<dbReference type="FunFam" id="2.60.120.260:FF:000016">
    <property type="entry name" value="Contactin-associated protein-like 4 isoform 1"/>
    <property type="match status" value="1"/>
</dbReference>
<dbReference type="Proteomes" id="UP001152795">
    <property type="component" value="Unassembled WGS sequence"/>
</dbReference>
<organism evidence="3 4">
    <name type="scientific">Paramuricea clavata</name>
    <name type="common">Red gorgonian</name>
    <name type="synonym">Violescent sea-whip</name>
    <dbReference type="NCBI Taxonomy" id="317549"/>
    <lineage>
        <taxon>Eukaryota</taxon>
        <taxon>Metazoa</taxon>
        <taxon>Cnidaria</taxon>
        <taxon>Anthozoa</taxon>
        <taxon>Octocorallia</taxon>
        <taxon>Malacalcyonacea</taxon>
        <taxon>Plexauridae</taxon>
        <taxon>Paramuricea</taxon>
    </lineage>
</organism>
<dbReference type="PROSITE" id="PS50022">
    <property type="entry name" value="FA58C_3"/>
    <property type="match status" value="1"/>
</dbReference>
<evidence type="ECO:0000313" key="3">
    <source>
        <dbReference type="EMBL" id="CAB3978656.1"/>
    </source>
</evidence>
<dbReference type="SMART" id="SM00231">
    <property type="entry name" value="FA58C"/>
    <property type="match status" value="1"/>
</dbReference>
<feature type="compositionally biased region" description="Basic and acidic residues" evidence="1">
    <location>
        <begin position="291"/>
        <end position="301"/>
    </location>
</feature>
<gene>
    <name evidence="3" type="ORF">PACLA_8A000090</name>
</gene>
<dbReference type="OrthoDB" id="5955177at2759"/>
<dbReference type="CDD" id="cd00057">
    <property type="entry name" value="FA58C"/>
    <property type="match status" value="1"/>
</dbReference>
<evidence type="ECO:0000313" key="4">
    <source>
        <dbReference type="Proteomes" id="UP001152795"/>
    </source>
</evidence>
<dbReference type="EMBL" id="CACRXK020000131">
    <property type="protein sequence ID" value="CAB3978656.1"/>
    <property type="molecule type" value="Genomic_DNA"/>
</dbReference>
<name>A0A7D9D846_PARCT</name>
<dbReference type="SUPFAM" id="SSF49785">
    <property type="entry name" value="Galactose-binding domain-like"/>
    <property type="match status" value="1"/>
</dbReference>
<evidence type="ECO:0000256" key="1">
    <source>
        <dbReference type="SAM" id="MobiDB-lite"/>
    </source>
</evidence>
<keyword evidence="2" id="KW-1133">Transmembrane helix</keyword>
<dbReference type="InterPro" id="IPR008979">
    <property type="entry name" value="Galactose-bd-like_sf"/>
</dbReference>
<dbReference type="PANTHER" id="PTHR24543">
    <property type="entry name" value="MULTICOPPER OXIDASE-RELATED"/>
    <property type="match status" value="1"/>
</dbReference>
<feature type="region of interest" description="Disordered" evidence="1">
    <location>
        <begin position="239"/>
        <end position="301"/>
    </location>
</feature>
<feature type="compositionally biased region" description="Polar residues" evidence="1">
    <location>
        <begin position="249"/>
        <end position="260"/>
    </location>
</feature>